<keyword evidence="3" id="KW-0238">DNA-binding</keyword>
<dbReference type="InterPro" id="IPR005119">
    <property type="entry name" value="LysR_subst-bd"/>
</dbReference>
<dbReference type="STRING" id="927083.DB32_008144"/>
<keyword evidence="2" id="KW-0805">Transcription regulation</keyword>
<gene>
    <name evidence="6" type="ORF">DB32_008144</name>
</gene>
<keyword evidence="7" id="KW-1185">Reference proteome</keyword>
<evidence type="ECO:0000313" key="6">
    <source>
        <dbReference type="EMBL" id="AKF10995.1"/>
    </source>
</evidence>
<dbReference type="InterPro" id="IPR036388">
    <property type="entry name" value="WH-like_DNA-bd_sf"/>
</dbReference>
<feature type="domain" description="HTH lysR-type" evidence="5">
    <location>
        <begin position="14"/>
        <end position="69"/>
    </location>
</feature>
<dbReference type="Proteomes" id="UP000034883">
    <property type="component" value="Chromosome"/>
</dbReference>
<organism evidence="6 7">
    <name type="scientific">Sandaracinus amylolyticus</name>
    <dbReference type="NCBI Taxonomy" id="927083"/>
    <lineage>
        <taxon>Bacteria</taxon>
        <taxon>Pseudomonadati</taxon>
        <taxon>Myxococcota</taxon>
        <taxon>Polyangia</taxon>
        <taxon>Polyangiales</taxon>
        <taxon>Sandaracinaceae</taxon>
        <taxon>Sandaracinus</taxon>
    </lineage>
</organism>
<dbReference type="KEGG" id="samy:DB32_008144"/>
<dbReference type="FunFam" id="1.10.10.10:FF:000001">
    <property type="entry name" value="LysR family transcriptional regulator"/>
    <property type="match status" value="1"/>
</dbReference>
<protein>
    <submittedName>
        <fullName evidence="6">Transcriptional regulator, LysR family protein</fullName>
    </submittedName>
</protein>
<dbReference type="PANTHER" id="PTHR30537:SF3">
    <property type="entry name" value="TRANSCRIPTIONAL REGULATORY PROTEIN"/>
    <property type="match status" value="1"/>
</dbReference>
<dbReference type="InterPro" id="IPR036390">
    <property type="entry name" value="WH_DNA-bd_sf"/>
</dbReference>
<dbReference type="SUPFAM" id="SSF46785">
    <property type="entry name" value="Winged helix' DNA-binding domain"/>
    <property type="match status" value="1"/>
</dbReference>
<evidence type="ECO:0000256" key="1">
    <source>
        <dbReference type="ARBA" id="ARBA00009437"/>
    </source>
</evidence>
<reference evidence="6 7" key="1">
    <citation type="submission" date="2015-03" db="EMBL/GenBank/DDBJ databases">
        <title>Genome assembly of Sandaracinus amylolyticus DSM 53668.</title>
        <authorList>
            <person name="Sharma G."/>
            <person name="Subramanian S."/>
        </authorList>
    </citation>
    <scope>NUCLEOTIDE SEQUENCE [LARGE SCALE GENOMIC DNA]</scope>
    <source>
        <strain evidence="6 7">DSM 53668</strain>
    </source>
</reference>
<evidence type="ECO:0000259" key="5">
    <source>
        <dbReference type="PROSITE" id="PS50931"/>
    </source>
</evidence>
<evidence type="ECO:0000313" key="7">
    <source>
        <dbReference type="Proteomes" id="UP000034883"/>
    </source>
</evidence>
<dbReference type="InterPro" id="IPR058163">
    <property type="entry name" value="LysR-type_TF_proteobact-type"/>
</dbReference>
<comment type="similarity">
    <text evidence="1">Belongs to the LysR transcriptional regulatory family.</text>
</comment>
<dbReference type="Pfam" id="PF03466">
    <property type="entry name" value="LysR_substrate"/>
    <property type="match status" value="1"/>
</dbReference>
<evidence type="ECO:0000256" key="3">
    <source>
        <dbReference type="ARBA" id="ARBA00023125"/>
    </source>
</evidence>
<dbReference type="EMBL" id="CP011125">
    <property type="protein sequence ID" value="AKF10995.1"/>
    <property type="molecule type" value="Genomic_DNA"/>
</dbReference>
<keyword evidence="4" id="KW-0804">Transcription</keyword>
<dbReference type="GO" id="GO:0043565">
    <property type="term" value="F:sequence-specific DNA binding"/>
    <property type="evidence" value="ECO:0007669"/>
    <property type="project" value="TreeGrafter"/>
</dbReference>
<name>A0A0F6YN75_9BACT</name>
<dbReference type="PANTHER" id="PTHR30537">
    <property type="entry name" value="HTH-TYPE TRANSCRIPTIONAL REGULATOR"/>
    <property type="match status" value="1"/>
</dbReference>
<evidence type="ECO:0000256" key="4">
    <source>
        <dbReference type="ARBA" id="ARBA00023163"/>
    </source>
</evidence>
<dbReference type="AlphaFoldDB" id="A0A0F6YN75"/>
<dbReference type="Gene3D" id="3.40.190.290">
    <property type="match status" value="1"/>
</dbReference>
<dbReference type="Pfam" id="PF00126">
    <property type="entry name" value="HTH_1"/>
    <property type="match status" value="1"/>
</dbReference>
<sequence length="298" mass="32645">MHGCMTPSSDLSRWDDVRVFLSVAREGSFTLAARTLGTDQSTVSRRIAALEDELGGPLFERTPRGPVPTELGARLREDAERIEAEVHRFADAALGHEREVRGRVRIATTEGVALHFVVPRVLPALREAYPELELELITSDRAVDLAAREADVALRFFRTTRGDLVGRKVARLRTGVLATKALAKRARRRDPSSLAWIATEIDGVATPEAAWLAQHVRTPPVLRCSSYEVQVAAIRAGLGVGLAPLALRHAYPELTTIEGLPAGPTLELHVVTRRAIRTLPRIVAVIDALVQHLATIDR</sequence>
<dbReference type="GO" id="GO:0006351">
    <property type="term" value="P:DNA-templated transcription"/>
    <property type="evidence" value="ECO:0007669"/>
    <property type="project" value="TreeGrafter"/>
</dbReference>
<dbReference type="PROSITE" id="PS50931">
    <property type="entry name" value="HTH_LYSR"/>
    <property type="match status" value="1"/>
</dbReference>
<dbReference type="PRINTS" id="PR00039">
    <property type="entry name" value="HTHLYSR"/>
</dbReference>
<dbReference type="SUPFAM" id="SSF53850">
    <property type="entry name" value="Periplasmic binding protein-like II"/>
    <property type="match status" value="1"/>
</dbReference>
<dbReference type="GO" id="GO:0003700">
    <property type="term" value="F:DNA-binding transcription factor activity"/>
    <property type="evidence" value="ECO:0007669"/>
    <property type="project" value="InterPro"/>
</dbReference>
<dbReference type="Gene3D" id="1.10.10.10">
    <property type="entry name" value="Winged helix-like DNA-binding domain superfamily/Winged helix DNA-binding domain"/>
    <property type="match status" value="1"/>
</dbReference>
<evidence type="ECO:0000256" key="2">
    <source>
        <dbReference type="ARBA" id="ARBA00023015"/>
    </source>
</evidence>
<proteinExistence type="inferred from homology"/>
<dbReference type="InterPro" id="IPR000847">
    <property type="entry name" value="LysR_HTH_N"/>
</dbReference>
<accession>A0A0F6YN75</accession>